<organism evidence="2 3">
    <name type="scientific">Belliella marina</name>
    <dbReference type="NCBI Taxonomy" id="1644146"/>
    <lineage>
        <taxon>Bacteria</taxon>
        <taxon>Pseudomonadati</taxon>
        <taxon>Bacteroidota</taxon>
        <taxon>Cytophagia</taxon>
        <taxon>Cytophagales</taxon>
        <taxon>Cyclobacteriaceae</taxon>
        <taxon>Belliella</taxon>
    </lineage>
</organism>
<evidence type="ECO:0008006" key="4">
    <source>
        <dbReference type="Google" id="ProtNLM"/>
    </source>
</evidence>
<accession>A0ABW4VR51</accession>
<sequence length="165" mass="19416">MKTLFALLLFGIFSNAFGQEIIRSEIDPSELFPKHTSSFSKPEKDILEASFLKNQTTYEFEIIYNGDVIYRDGIKKQSEGNLSDALNTMSRLDYNINFPYETFDPAHVLEMIESRILEIKKIGEFKYLTTKKFRLVEKNINGDYNIYEMLKDKVEIKLYRIEIQK</sequence>
<evidence type="ECO:0000313" key="3">
    <source>
        <dbReference type="Proteomes" id="UP001597361"/>
    </source>
</evidence>
<name>A0ABW4VR51_9BACT</name>
<evidence type="ECO:0000313" key="2">
    <source>
        <dbReference type="EMBL" id="MFD2036146.1"/>
    </source>
</evidence>
<dbReference type="Proteomes" id="UP001597361">
    <property type="component" value="Unassembled WGS sequence"/>
</dbReference>
<dbReference type="RefSeq" id="WP_376887172.1">
    <property type="nucleotide sequence ID" value="NZ_JBHUHR010000039.1"/>
</dbReference>
<keyword evidence="3" id="KW-1185">Reference proteome</keyword>
<gene>
    <name evidence="2" type="ORF">ACFSKL_15190</name>
</gene>
<dbReference type="EMBL" id="JBHUHR010000039">
    <property type="protein sequence ID" value="MFD2036146.1"/>
    <property type="molecule type" value="Genomic_DNA"/>
</dbReference>
<feature type="signal peptide" evidence="1">
    <location>
        <begin position="1"/>
        <end position="18"/>
    </location>
</feature>
<feature type="chain" id="PRO_5047069747" description="Beta-lactamase-inhibitor-like, PepSY-like" evidence="1">
    <location>
        <begin position="19"/>
        <end position="165"/>
    </location>
</feature>
<reference evidence="3" key="1">
    <citation type="journal article" date="2019" name="Int. J. Syst. Evol. Microbiol.">
        <title>The Global Catalogue of Microorganisms (GCM) 10K type strain sequencing project: providing services to taxonomists for standard genome sequencing and annotation.</title>
        <authorList>
            <consortium name="The Broad Institute Genomics Platform"/>
            <consortium name="The Broad Institute Genome Sequencing Center for Infectious Disease"/>
            <person name="Wu L."/>
            <person name="Ma J."/>
        </authorList>
    </citation>
    <scope>NUCLEOTIDE SEQUENCE [LARGE SCALE GENOMIC DNA]</scope>
    <source>
        <strain evidence="3">CGMCC 1.15180</strain>
    </source>
</reference>
<comment type="caution">
    <text evidence="2">The sequence shown here is derived from an EMBL/GenBank/DDBJ whole genome shotgun (WGS) entry which is preliminary data.</text>
</comment>
<evidence type="ECO:0000256" key="1">
    <source>
        <dbReference type="SAM" id="SignalP"/>
    </source>
</evidence>
<protein>
    <recommendedName>
        <fullName evidence="4">Beta-lactamase-inhibitor-like, PepSY-like</fullName>
    </recommendedName>
</protein>
<proteinExistence type="predicted"/>
<keyword evidence="1" id="KW-0732">Signal</keyword>